<protein>
    <submittedName>
        <fullName evidence="1">Uncharacterized protein</fullName>
    </submittedName>
</protein>
<reference evidence="1" key="1">
    <citation type="submission" date="2020-03" db="EMBL/GenBank/DDBJ databases">
        <authorList>
            <person name="Weist P."/>
        </authorList>
    </citation>
    <scope>NUCLEOTIDE SEQUENCE</scope>
</reference>
<evidence type="ECO:0000313" key="1">
    <source>
        <dbReference type="EMBL" id="CAB1440028.1"/>
    </source>
</evidence>
<evidence type="ECO:0000313" key="2">
    <source>
        <dbReference type="Proteomes" id="UP001153269"/>
    </source>
</evidence>
<organism evidence="1 2">
    <name type="scientific">Pleuronectes platessa</name>
    <name type="common">European plaice</name>
    <dbReference type="NCBI Taxonomy" id="8262"/>
    <lineage>
        <taxon>Eukaryota</taxon>
        <taxon>Metazoa</taxon>
        <taxon>Chordata</taxon>
        <taxon>Craniata</taxon>
        <taxon>Vertebrata</taxon>
        <taxon>Euteleostomi</taxon>
        <taxon>Actinopterygii</taxon>
        <taxon>Neopterygii</taxon>
        <taxon>Teleostei</taxon>
        <taxon>Neoteleostei</taxon>
        <taxon>Acanthomorphata</taxon>
        <taxon>Carangaria</taxon>
        <taxon>Pleuronectiformes</taxon>
        <taxon>Pleuronectoidei</taxon>
        <taxon>Pleuronectidae</taxon>
        <taxon>Pleuronectes</taxon>
    </lineage>
</organism>
<gene>
    <name evidence="1" type="ORF">PLEPLA_LOCUS27794</name>
</gene>
<name>A0A9N7UV96_PLEPL</name>
<proteinExistence type="predicted"/>
<accession>A0A9N7UV96</accession>
<dbReference type="EMBL" id="CADEAL010002385">
    <property type="protein sequence ID" value="CAB1440028.1"/>
    <property type="molecule type" value="Genomic_DNA"/>
</dbReference>
<sequence length="115" mass="12924">MQLNCFPQEKKKKEVSLQFAQTESDTGSATEWITEQKLCRSKENTDKDWPVDILLKQPGGPVGEDANVRVSGKRKQLGKTTIFKSFRCHHSPECTGHFPVVVFASDNLDNLLLCS</sequence>
<comment type="caution">
    <text evidence="1">The sequence shown here is derived from an EMBL/GenBank/DDBJ whole genome shotgun (WGS) entry which is preliminary data.</text>
</comment>
<dbReference type="Proteomes" id="UP001153269">
    <property type="component" value="Unassembled WGS sequence"/>
</dbReference>
<keyword evidence="2" id="KW-1185">Reference proteome</keyword>
<dbReference type="AlphaFoldDB" id="A0A9N7UV96"/>